<keyword evidence="4" id="KW-1185">Reference proteome</keyword>
<organism evidence="3 4">
    <name type="scientific">Chlorella sorokiniana</name>
    <name type="common">Freshwater green alga</name>
    <dbReference type="NCBI Taxonomy" id="3076"/>
    <lineage>
        <taxon>Eukaryota</taxon>
        <taxon>Viridiplantae</taxon>
        <taxon>Chlorophyta</taxon>
        <taxon>core chlorophytes</taxon>
        <taxon>Trebouxiophyceae</taxon>
        <taxon>Chlorellales</taxon>
        <taxon>Chlorellaceae</taxon>
        <taxon>Chlorella clade</taxon>
        <taxon>Chlorella</taxon>
    </lineage>
</organism>
<name>A0A2P6TXD5_CHLSO</name>
<dbReference type="SMART" id="SM01411">
    <property type="entry name" value="Ephrin_rec_like"/>
    <property type="match status" value="2"/>
</dbReference>
<dbReference type="Gene3D" id="2.10.50.10">
    <property type="entry name" value="Tumor Necrosis Factor Receptor, subunit A, domain 2"/>
    <property type="match status" value="1"/>
</dbReference>
<dbReference type="SUPFAM" id="SSF57184">
    <property type="entry name" value="Growth factor receptor domain"/>
    <property type="match status" value="1"/>
</dbReference>
<evidence type="ECO:0000313" key="3">
    <source>
        <dbReference type="EMBL" id="PRW58724.1"/>
    </source>
</evidence>
<feature type="region of interest" description="Disordered" evidence="1">
    <location>
        <begin position="139"/>
        <end position="161"/>
    </location>
</feature>
<evidence type="ECO:0000256" key="1">
    <source>
        <dbReference type="SAM" id="MobiDB-lite"/>
    </source>
</evidence>
<comment type="caution">
    <text evidence="3">The sequence shown here is derived from an EMBL/GenBank/DDBJ whole genome shotgun (WGS) entry which is preliminary data.</text>
</comment>
<dbReference type="PANTHER" id="PTHR46104">
    <property type="entry name" value="GENE 9195-RELATED-RELATED"/>
    <property type="match status" value="1"/>
</dbReference>
<evidence type="ECO:0000313" key="4">
    <source>
        <dbReference type="Proteomes" id="UP000239899"/>
    </source>
</evidence>
<sequence length="161" mass="16686">MQRRHIQRSRPCPAGSYCPTGAVRALPCPAGFFSLAQQSSCLACRAGTTSQAGYANCNISCPVGSACATSKATAAAAVQWSCPAGGYMVRATKTNKVTCLPCPANMFSATAGLSKCWACSAGLWTNGLTGQTRCWVRPLSTPPKRPTPAKQPAKSLQAAGR</sequence>
<dbReference type="EMBL" id="LHPG02000004">
    <property type="protein sequence ID" value="PRW58724.1"/>
    <property type="molecule type" value="Genomic_DNA"/>
</dbReference>
<proteinExistence type="predicted"/>
<dbReference type="OrthoDB" id="439917at2759"/>
<protein>
    <submittedName>
        <fullName evidence="3">Platelet endothelial aggregation receptor 1-like</fullName>
    </submittedName>
</protein>
<dbReference type="AlphaFoldDB" id="A0A2P6TXD5"/>
<feature type="domain" description="Tyrosine-protein kinase ephrin type A/B receptor-like" evidence="2">
    <location>
        <begin position="93"/>
        <end position="126"/>
    </location>
</feature>
<dbReference type="PANTHER" id="PTHR46104:SF1">
    <property type="entry name" value="GENE 9195-RELATED"/>
    <property type="match status" value="1"/>
</dbReference>
<dbReference type="Pfam" id="PF07699">
    <property type="entry name" value="Ephrin_rec_like"/>
    <property type="match status" value="1"/>
</dbReference>
<gene>
    <name evidence="3" type="ORF">C2E21_2536</name>
</gene>
<dbReference type="Proteomes" id="UP000239899">
    <property type="component" value="Unassembled WGS sequence"/>
</dbReference>
<evidence type="ECO:0000259" key="2">
    <source>
        <dbReference type="Pfam" id="PF07699"/>
    </source>
</evidence>
<dbReference type="InterPro" id="IPR009030">
    <property type="entry name" value="Growth_fac_rcpt_cys_sf"/>
</dbReference>
<accession>A0A2P6TXD5</accession>
<reference evidence="3 4" key="1">
    <citation type="journal article" date="2018" name="Plant J.">
        <title>Genome sequences of Chlorella sorokiniana UTEX 1602 and Micractinium conductrix SAG 241.80: implications to maltose excretion by a green alga.</title>
        <authorList>
            <person name="Arriola M.B."/>
            <person name="Velmurugan N."/>
            <person name="Zhang Y."/>
            <person name="Plunkett M.H."/>
            <person name="Hondzo H."/>
            <person name="Barney B.M."/>
        </authorList>
    </citation>
    <scope>NUCLEOTIDE SEQUENCE [LARGE SCALE GENOMIC DNA]</scope>
    <source>
        <strain evidence="4">UTEX 1602</strain>
    </source>
</reference>
<dbReference type="InterPro" id="IPR011641">
    <property type="entry name" value="Tyr-kin_ephrin_A/B_rcpt-like"/>
</dbReference>